<sequence>MIFVVNVRESFWSMVRNPQLLINYLRDLGIDINELCREKPIRVFNCPPGEGDDFRTRFFVVSYIYLKVLNQELRELGDLNIIVEGINELMSDILTDMRLYNAPSELMNAVVFLIRDVLRLYSRH</sequence>
<dbReference type="HOGENOM" id="CLU_2021641_0_0_2"/>
<dbReference type="STRING" id="985053.VMUT_0949"/>
<organism evidence="1 2">
    <name type="scientific">Vulcanisaeta moutnovskia (strain 768-28)</name>
    <dbReference type="NCBI Taxonomy" id="985053"/>
    <lineage>
        <taxon>Archaea</taxon>
        <taxon>Thermoproteota</taxon>
        <taxon>Thermoprotei</taxon>
        <taxon>Thermoproteales</taxon>
        <taxon>Thermoproteaceae</taxon>
        <taxon>Vulcanisaeta</taxon>
    </lineage>
</organism>
<protein>
    <submittedName>
        <fullName evidence="1">Uncharacterized protein</fullName>
    </submittedName>
</protein>
<reference evidence="1 2" key="1">
    <citation type="journal article" date="2011" name="J. Bacteriol.">
        <title>Complete genome sequence of 'Vulcanisaeta moutnovskia' strain 768-28, a novel member of the hyperthermophilic crenarchaeal genus vulcanisaeta.</title>
        <authorList>
            <person name="Gumerov V.M."/>
            <person name="Mardanov A.V."/>
            <person name="Beletsky A.V."/>
            <person name="Prokofeva M.I."/>
            <person name="Bonch-Osmolovskaya E.A."/>
            <person name="Ravin N.V."/>
            <person name="Skryabin K.G."/>
        </authorList>
    </citation>
    <scope>NUCLEOTIDE SEQUENCE [LARGE SCALE GENOMIC DNA]</scope>
    <source>
        <strain evidence="1 2">768-28</strain>
    </source>
</reference>
<dbReference type="EMBL" id="CP002529">
    <property type="protein sequence ID" value="ADY01159.1"/>
    <property type="molecule type" value="Genomic_DNA"/>
</dbReference>
<evidence type="ECO:0000313" key="1">
    <source>
        <dbReference type="EMBL" id="ADY01159.1"/>
    </source>
</evidence>
<gene>
    <name evidence="1" type="ordered locus">VMUT_0949</name>
</gene>
<dbReference type="eggNOG" id="arCOG13757">
    <property type="taxonomic scope" value="Archaea"/>
</dbReference>
<accession>F0QXC0</accession>
<name>F0QXC0_VULM7</name>
<evidence type="ECO:0000313" key="2">
    <source>
        <dbReference type="Proteomes" id="UP000007485"/>
    </source>
</evidence>
<dbReference type="AlphaFoldDB" id="F0QXC0"/>
<dbReference type="OrthoDB" id="27384at2157"/>
<dbReference type="Proteomes" id="UP000007485">
    <property type="component" value="Chromosome"/>
</dbReference>
<proteinExistence type="predicted"/>
<dbReference type="KEGG" id="vmo:VMUT_0949"/>
<keyword evidence="2" id="KW-1185">Reference proteome</keyword>